<dbReference type="Pfam" id="PF21408">
    <property type="entry name" value="MTR4-like_stalk"/>
    <property type="match status" value="1"/>
</dbReference>
<dbReference type="PIRSF" id="PIRSF005198">
    <property type="entry name" value="Antiviral_helicase_SKI2"/>
    <property type="match status" value="1"/>
</dbReference>
<evidence type="ECO:0000256" key="15">
    <source>
        <dbReference type="ARBA" id="ARBA00022840"/>
    </source>
</evidence>
<evidence type="ECO:0000256" key="12">
    <source>
        <dbReference type="ARBA" id="ARBA00022763"/>
    </source>
</evidence>
<protein>
    <recommendedName>
        <fullName evidence="21">Exosome RNA helicase MTR4</fullName>
        <ecNumber evidence="5">3.6.4.13</ecNumber>
    </recommendedName>
    <alternativeName>
        <fullName evidence="23">Superkiller viralicidic activity 2-like 2</fullName>
    </alternativeName>
    <alternativeName>
        <fullName evidence="22">TRAMP-like complex helicase</fullName>
    </alternativeName>
</protein>
<evidence type="ECO:0000256" key="18">
    <source>
        <dbReference type="ARBA" id="ARBA00023187"/>
    </source>
</evidence>
<name>A0A6P7SKA9_9MOLL</name>
<dbReference type="GO" id="GO:0003724">
    <property type="term" value="F:RNA helicase activity"/>
    <property type="evidence" value="ECO:0007669"/>
    <property type="project" value="UniProtKB-EC"/>
</dbReference>
<dbReference type="FunFam" id="1.10.3380.30:FF:000004">
    <property type="entry name" value="Superkiller viralicidic activity 2-like 2"/>
    <property type="match status" value="1"/>
</dbReference>
<dbReference type="CDD" id="cd18024">
    <property type="entry name" value="DEXHc_Mtr4-like"/>
    <property type="match status" value="1"/>
</dbReference>
<evidence type="ECO:0000256" key="14">
    <source>
        <dbReference type="ARBA" id="ARBA00022806"/>
    </source>
</evidence>
<dbReference type="RefSeq" id="XP_029638887.1">
    <property type="nucleotide sequence ID" value="XM_029783027.2"/>
</dbReference>
<dbReference type="Pfam" id="PF00271">
    <property type="entry name" value="Helicase_C"/>
    <property type="match status" value="1"/>
</dbReference>
<keyword evidence="10" id="KW-0747">Spliceosome</keyword>
<dbReference type="GO" id="GO:0006974">
    <property type="term" value="P:DNA damage response"/>
    <property type="evidence" value="ECO:0007669"/>
    <property type="project" value="UniProtKB-KW"/>
</dbReference>
<dbReference type="PANTHER" id="PTHR12131:SF7">
    <property type="entry name" value="EXOSOME RNA HELICASE MTR4"/>
    <property type="match status" value="1"/>
</dbReference>
<keyword evidence="9" id="KW-0507">mRNA processing</keyword>
<evidence type="ECO:0000256" key="3">
    <source>
        <dbReference type="ARBA" id="ARBA00004642"/>
    </source>
</evidence>
<dbReference type="CDD" id="cd18795">
    <property type="entry name" value="SF2_C_Ski2"/>
    <property type="match status" value="1"/>
</dbReference>
<evidence type="ECO:0000256" key="9">
    <source>
        <dbReference type="ARBA" id="ARBA00022664"/>
    </source>
</evidence>
<organism evidence="24 25">
    <name type="scientific">Octopus sinensis</name>
    <name type="common">East Asian common octopus</name>
    <dbReference type="NCBI Taxonomy" id="2607531"/>
    <lineage>
        <taxon>Eukaryota</taxon>
        <taxon>Metazoa</taxon>
        <taxon>Spiralia</taxon>
        <taxon>Lophotrochozoa</taxon>
        <taxon>Mollusca</taxon>
        <taxon>Cephalopoda</taxon>
        <taxon>Coleoidea</taxon>
        <taxon>Octopodiformes</taxon>
        <taxon>Octopoda</taxon>
        <taxon>Incirrata</taxon>
        <taxon>Octopodidae</taxon>
        <taxon>Octopus</taxon>
    </lineage>
</organism>
<dbReference type="InterPro" id="IPR011545">
    <property type="entry name" value="DEAD/DEAH_box_helicase_dom"/>
</dbReference>
<evidence type="ECO:0000256" key="4">
    <source>
        <dbReference type="ARBA" id="ARBA00010140"/>
    </source>
</evidence>
<dbReference type="GO" id="GO:0005524">
    <property type="term" value="F:ATP binding"/>
    <property type="evidence" value="ECO:0007669"/>
    <property type="project" value="UniProtKB-KW"/>
</dbReference>
<evidence type="ECO:0000256" key="8">
    <source>
        <dbReference type="ARBA" id="ARBA00022553"/>
    </source>
</evidence>
<dbReference type="GO" id="GO:0005730">
    <property type="term" value="C:nucleolus"/>
    <property type="evidence" value="ECO:0007669"/>
    <property type="project" value="UniProtKB-SubCell"/>
</dbReference>
<keyword evidence="18" id="KW-0508">mRNA splicing</keyword>
<dbReference type="SUPFAM" id="SSF52540">
    <property type="entry name" value="P-loop containing nucleoside triphosphate hydrolases"/>
    <property type="match status" value="1"/>
</dbReference>
<keyword evidence="15" id="KW-0067">ATP-binding</keyword>
<evidence type="ECO:0000256" key="13">
    <source>
        <dbReference type="ARBA" id="ARBA00022801"/>
    </source>
</evidence>
<evidence type="ECO:0000256" key="22">
    <source>
        <dbReference type="ARBA" id="ARBA00077324"/>
    </source>
</evidence>
<dbReference type="Pfam" id="PF13234">
    <property type="entry name" value="MTR4_beta-barrel"/>
    <property type="match status" value="1"/>
</dbReference>
<dbReference type="AlphaFoldDB" id="A0A6P7SKA9"/>
<dbReference type="SMART" id="SM00490">
    <property type="entry name" value="HELICc"/>
    <property type="match status" value="1"/>
</dbReference>
<proteinExistence type="inferred from homology"/>
<dbReference type="GO" id="GO:0016787">
    <property type="term" value="F:hydrolase activity"/>
    <property type="evidence" value="ECO:0007669"/>
    <property type="project" value="UniProtKB-KW"/>
</dbReference>
<dbReference type="FunFam" id="1.10.3380.30:FF:000002">
    <property type="entry name" value="superkiller viralicidic activity 2-like 2"/>
    <property type="match status" value="1"/>
</dbReference>
<evidence type="ECO:0000256" key="10">
    <source>
        <dbReference type="ARBA" id="ARBA00022728"/>
    </source>
</evidence>
<dbReference type="Gene3D" id="3.40.50.300">
    <property type="entry name" value="P-loop containing nucleotide triphosphate hydrolases"/>
    <property type="match status" value="2"/>
</dbReference>
<dbReference type="CDD" id="cd13154">
    <property type="entry name" value="KOW_Mtr4"/>
    <property type="match status" value="1"/>
</dbReference>
<evidence type="ECO:0000313" key="24">
    <source>
        <dbReference type="Proteomes" id="UP000515154"/>
    </source>
</evidence>
<dbReference type="GO" id="GO:0006397">
    <property type="term" value="P:mRNA processing"/>
    <property type="evidence" value="ECO:0007669"/>
    <property type="project" value="UniProtKB-KW"/>
</dbReference>
<evidence type="ECO:0000256" key="5">
    <source>
        <dbReference type="ARBA" id="ARBA00012552"/>
    </source>
</evidence>
<evidence type="ECO:0000313" key="25">
    <source>
        <dbReference type="RefSeq" id="XP_029638887.1"/>
    </source>
</evidence>
<evidence type="ECO:0000256" key="23">
    <source>
        <dbReference type="ARBA" id="ARBA00082023"/>
    </source>
</evidence>
<comment type="similarity">
    <text evidence="4">Belongs to the helicase family. SKI2 subfamily.</text>
</comment>
<dbReference type="GO" id="GO:0000460">
    <property type="term" value="P:maturation of 5.8S rRNA"/>
    <property type="evidence" value="ECO:0007669"/>
    <property type="project" value="TreeGrafter"/>
</dbReference>
<dbReference type="InterPro" id="IPR050699">
    <property type="entry name" value="RNA-DNA_Helicase"/>
</dbReference>
<keyword evidence="24" id="KW-1185">Reference proteome</keyword>
<dbReference type="Pfam" id="PF08148">
    <property type="entry name" value="DSHCT"/>
    <property type="match status" value="1"/>
</dbReference>
<keyword evidence="13" id="KW-0378">Hydrolase</keyword>
<dbReference type="GO" id="GO:0005681">
    <property type="term" value="C:spliceosomal complex"/>
    <property type="evidence" value="ECO:0007669"/>
    <property type="project" value="UniProtKB-KW"/>
</dbReference>
<dbReference type="GO" id="GO:0006401">
    <property type="term" value="P:RNA catabolic process"/>
    <property type="evidence" value="ECO:0007669"/>
    <property type="project" value="InterPro"/>
</dbReference>
<dbReference type="Gene3D" id="2.40.30.300">
    <property type="match status" value="1"/>
</dbReference>
<keyword evidence="8" id="KW-0597">Phosphoprotein</keyword>
<keyword evidence="11" id="KW-0547">Nucleotide-binding</keyword>
<reference evidence="25" key="1">
    <citation type="submission" date="2025-08" db="UniProtKB">
        <authorList>
            <consortium name="RefSeq"/>
        </authorList>
    </citation>
    <scope>IDENTIFICATION</scope>
</reference>
<dbReference type="KEGG" id="osn:115214013"/>
<evidence type="ECO:0000256" key="7">
    <source>
        <dbReference type="ARBA" id="ARBA00022552"/>
    </source>
</evidence>
<dbReference type="GO" id="GO:0008380">
    <property type="term" value="P:RNA splicing"/>
    <property type="evidence" value="ECO:0007669"/>
    <property type="project" value="UniProtKB-KW"/>
</dbReference>
<keyword evidence="6" id="KW-1017">Isopeptide bond</keyword>
<dbReference type="PROSITE" id="PS51192">
    <property type="entry name" value="HELICASE_ATP_BIND_1"/>
    <property type="match status" value="1"/>
</dbReference>
<dbReference type="InterPro" id="IPR025696">
    <property type="entry name" value="Beta-barrel_MTR4"/>
</dbReference>
<evidence type="ECO:0000256" key="11">
    <source>
        <dbReference type="ARBA" id="ARBA00022741"/>
    </source>
</evidence>
<comment type="subcellular location">
    <subcellularLocation>
        <location evidence="1">Nucleus speckle</location>
    </subcellularLocation>
    <subcellularLocation>
        <location evidence="2">Nucleus</location>
        <location evidence="2">Nucleolus</location>
    </subcellularLocation>
    <subcellularLocation>
        <location evidence="3">Nucleus</location>
        <location evidence="3">Nucleoplasm</location>
    </subcellularLocation>
</comment>
<gene>
    <name evidence="25" type="primary">LOC115214013</name>
</gene>
<dbReference type="InterPro" id="IPR012961">
    <property type="entry name" value="Ski2/MTR4_C"/>
</dbReference>
<evidence type="ECO:0000256" key="21">
    <source>
        <dbReference type="ARBA" id="ARBA00069430"/>
    </source>
</evidence>
<dbReference type="PROSITE" id="PS51194">
    <property type="entry name" value="HELICASE_CTER"/>
    <property type="match status" value="1"/>
</dbReference>
<dbReference type="InterPro" id="IPR001650">
    <property type="entry name" value="Helicase_C-like"/>
</dbReference>
<dbReference type="GO" id="GO:0003723">
    <property type="term" value="F:RNA binding"/>
    <property type="evidence" value="ECO:0007669"/>
    <property type="project" value="InterPro"/>
</dbReference>
<dbReference type="FunFam" id="3.40.50.300:FF:000083">
    <property type="entry name" value="ATP-dependent RNA helicase DOB1"/>
    <property type="match status" value="1"/>
</dbReference>
<dbReference type="InterPro" id="IPR016438">
    <property type="entry name" value="SKI2-like"/>
</dbReference>
<evidence type="ECO:0000256" key="6">
    <source>
        <dbReference type="ARBA" id="ARBA00022499"/>
    </source>
</evidence>
<evidence type="ECO:0000256" key="19">
    <source>
        <dbReference type="ARBA" id="ARBA00023242"/>
    </source>
</evidence>
<dbReference type="PANTHER" id="PTHR12131">
    <property type="entry name" value="ATP-DEPENDENT RNA AND DNA HELICASE"/>
    <property type="match status" value="1"/>
</dbReference>
<keyword evidence="19" id="KW-0539">Nucleus</keyword>
<dbReference type="Gene3D" id="1.10.3380.30">
    <property type="match status" value="2"/>
</dbReference>
<dbReference type="InterPro" id="IPR027417">
    <property type="entry name" value="P-loop_NTPase"/>
</dbReference>
<dbReference type="Pfam" id="PF00270">
    <property type="entry name" value="DEAD"/>
    <property type="match status" value="1"/>
</dbReference>
<keyword evidence="12" id="KW-0227">DNA damage</keyword>
<dbReference type="FunFam" id="3.40.50.300:FF:000141">
    <property type="entry name" value="ATP-dependent RNA helicase DOB1"/>
    <property type="match status" value="1"/>
</dbReference>
<dbReference type="InterPro" id="IPR014001">
    <property type="entry name" value="Helicase_ATP-bd"/>
</dbReference>
<keyword evidence="17" id="KW-0007">Acetylation</keyword>
<keyword evidence="7" id="KW-0698">rRNA processing</keyword>
<keyword evidence="16" id="KW-0832">Ubl conjugation</keyword>
<dbReference type="SMART" id="SM01142">
    <property type="entry name" value="DSHCT"/>
    <property type="match status" value="1"/>
</dbReference>
<dbReference type="InterPro" id="IPR048392">
    <property type="entry name" value="MTR4-like_stalk"/>
</dbReference>
<keyword evidence="14 25" id="KW-0347">Helicase</keyword>
<sequence length="1024" mass="116873">MASTFGDDLFDIFESKADNSKVTEKKNEEEKISVDDTQRAEDLLRSIVKKREIDNPDVISSKKLKSDHEDFAAAAEVMPRIQVHKVETLESCTHEVALPPDEEFVPLKPPPEKPAQEFPFILDPFQKEALLCLENNQSVLVSAHTSAGKTVVAVYAIAMSLQKKQRVIYTSPIKALSNQKYRELFEEFQDVGLMTGDVTINPTASCLVMTTEILRSMLYRGSEIMREVAWVIFDEIHYMRDKERGVVWEETIILLPDNVHYVFLSATIPNARQFAEWICHLHNQPCHVVYTDYRPTPLQHYIFPAGGDGIHLVVDENGEFREENFATAMQVLQEAGGNARGDMGLRGRKGNVRDNSNCYKIVKMIMERNFAPVIVFSFSKKDCEAYALQLTKLDFNSAEEKNLVVEVFNNAIDSLSDSDKKLPQVENVLPLLKKGIGIHHGGLLPLLKETIEILFAEGLIKALFATETFAMGLNMPARTVLFTSARKFDGKDFRWITSGEYIQMSGRAGRRGIDDRGIVILMVDEKMSPMAAKNIVQGEADPLNSAFHLTYNMVLNLLRVEEINPEYMLERSFYQFQNYATIPQLLENIRKQEKDHNNLKIPNEEQIATYYKIRQQLDALAVEFQGYITKPQNILQFLQPGRLIKVKNTDDDFGWGVVVNIQKKTDQSKLESDVQYVCEVLLHLSQESAHTHSSLSIKPCPPGQKGEMQVVPILIHLISSISSVRLYVPKDLRSLDSRQSILKSVQEVQRRFPCGLPLLDPIDDMGIREKGLKENIKKIEAFEHRMYSHPLHKDPKLEEYYSLYERKAKLGQEIKKIKLEMKKKKSLLQMDELKCRKRVLRRLGYATPSDVIEMKGRVACEIDSGQELLLTELIFHGVFTDLTVQQSCALLSCFVCQEKASETPKLTETLRGPLRIMQETARRIARVSKEAKIEMDEETYVDSFKPHMMDVVNAWCNGAEFAQICKMTDIFEGSVIRIMRRLEEMLRQMCQASKAIGNTELESKFSEGIRKIKRDIVFAASLYL</sequence>
<evidence type="ECO:0000256" key="1">
    <source>
        <dbReference type="ARBA" id="ARBA00004324"/>
    </source>
</evidence>
<dbReference type="Proteomes" id="UP000515154">
    <property type="component" value="Linkage group LG7"/>
</dbReference>
<dbReference type="GO" id="GO:0016607">
    <property type="term" value="C:nuclear speck"/>
    <property type="evidence" value="ECO:0007669"/>
    <property type="project" value="UniProtKB-SubCell"/>
</dbReference>
<accession>A0A6P7SKA9</accession>
<evidence type="ECO:0000256" key="2">
    <source>
        <dbReference type="ARBA" id="ARBA00004604"/>
    </source>
</evidence>
<dbReference type="SMART" id="SM00487">
    <property type="entry name" value="DEXDc"/>
    <property type="match status" value="1"/>
</dbReference>
<evidence type="ECO:0000256" key="20">
    <source>
        <dbReference type="ARBA" id="ARBA00049390"/>
    </source>
</evidence>
<comment type="catalytic activity">
    <reaction evidence="20">
        <text>ATP + H2O = ADP + phosphate + H(+)</text>
        <dbReference type="Rhea" id="RHEA:13065"/>
        <dbReference type="ChEBI" id="CHEBI:15377"/>
        <dbReference type="ChEBI" id="CHEBI:15378"/>
        <dbReference type="ChEBI" id="CHEBI:30616"/>
        <dbReference type="ChEBI" id="CHEBI:43474"/>
        <dbReference type="ChEBI" id="CHEBI:456216"/>
        <dbReference type="EC" id="3.6.4.13"/>
    </reaction>
    <physiologicalReaction direction="left-to-right" evidence="20">
        <dbReference type="Rhea" id="RHEA:13066"/>
    </physiologicalReaction>
</comment>
<evidence type="ECO:0000256" key="17">
    <source>
        <dbReference type="ARBA" id="ARBA00022990"/>
    </source>
</evidence>
<dbReference type="FunFam" id="2.40.30.300:FF:000001">
    <property type="entry name" value="Mtr4 exosome RNA helicase"/>
    <property type="match status" value="1"/>
</dbReference>
<evidence type="ECO:0000256" key="16">
    <source>
        <dbReference type="ARBA" id="ARBA00022843"/>
    </source>
</evidence>
<dbReference type="EC" id="3.6.4.13" evidence="5"/>